<evidence type="ECO:0000313" key="2">
    <source>
        <dbReference type="EMBL" id="CAB3224935.1"/>
    </source>
</evidence>
<protein>
    <recommendedName>
        <fullName evidence="1">FAST kinase leucine-rich domain-containing protein</fullName>
    </recommendedName>
</protein>
<evidence type="ECO:0000313" key="4">
    <source>
        <dbReference type="Proteomes" id="UP000494106"/>
    </source>
</evidence>
<dbReference type="GO" id="GO:0044528">
    <property type="term" value="P:regulation of mitochondrial mRNA stability"/>
    <property type="evidence" value="ECO:0007669"/>
    <property type="project" value="InterPro"/>
</dbReference>
<dbReference type="EMBL" id="CADEBC010000196">
    <property type="protein sequence ID" value="CAB3224935.1"/>
    <property type="molecule type" value="Genomic_DNA"/>
</dbReference>
<dbReference type="Proteomes" id="UP000494106">
    <property type="component" value="Unassembled WGS sequence"/>
</dbReference>
<comment type="caution">
    <text evidence="2">The sequence shown here is derived from an EMBL/GenBank/DDBJ whole genome shotgun (WGS) entry which is preliminary data.</text>
</comment>
<reference evidence="4 5" key="1">
    <citation type="submission" date="2020-04" db="EMBL/GenBank/DDBJ databases">
        <authorList>
            <person name="Wallbank WR R."/>
            <person name="Pardo Diaz C."/>
            <person name="Kozak K."/>
            <person name="Martin S."/>
            <person name="Jiggins C."/>
            <person name="Moest M."/>
            <person name="Warren A I."/>
            <person name="Byers J.R.P. K."/>
            <person name="Montejo-Kovacevich G."/>
            <person name="Yen C E."/>
        </authorList>
    </citation>
    <scope>NUCLEOTIDE SEQUENCE [LARGE SCALE GENOMIC DNA]</scope>
</reference>
<sequence length="599" mass="69471">MYMELENQYAYNILENKGYAISLNSVIERELLTQEQFQSLVQANWSQKSSSETFEAFSMLAKYCSEHKLCISDKMFDSFIDHLTDNIKHATNEELKYLFYSLNKFPEPPSIRIRNFIEVWVALDDECYNRCKDWSHDELLLYTALFYMLNVIKYSDYSLKSLNKLASKAKQLTPGQLVQTLFLVGIIRKAPFDMHNLEIRLNEHFSKFTVEDLAIMSMGFFKSKTPIRDRDLVLKIIDSVIDNAKTIHEVSLAALLKLIRYSNKINTDNRIQRLLDILQHEVSRLSVMCNVHIAILGTSTMNLHTGCLSKIAVNVIDLMSQTRMKDLERLVLSYGTFNFIPQTTDCFFTKVIEELRRPERESEINNHGKSFACCVAYLGLLNFYPVDLINRVLSEEFLEKIYGKHCYNYGREILTLHFIAEIYCNNTVKNRLSNKSVQILAKKYTDYVPTEEYKKQYNVTERMLLDVMRTLRECRGGSQYVIGDHILPYHQRGDVIVCDDINDAPVDIKHAFPPKDFGLLRRPPNDHIWTVLVIAGRNALIYETDTPTGPLFSKIVDLEAIGYNAALVPWSLYSKLETVKEKADYLNNLIKNCRKDVNK</sequence>
<keyword evidence="4" id="KW-1185">Reference proteome</keyword>
<proteinExistence type="predicted"/>
<name>A0A8S0YYN2_ARCPL</name>
<accession>A0A8S0YYN2</accession>
<organism evidence="2 4">
    <name type="scientific">Arctia plantaginis</name>
    <name type="common">Wood tiger moth</name>
    <name type="synonym">Phalaena plantaginis</name>
    <dbReference type="NCBI Taxonomy" id="874455"/>
    <lineage>
        <taxon>Eukaryota</taxon>
        <taxon>Metazoa</taxon>
        <taxon>Ecdysozoa</taxon>
        <taxon>Arthropoda</taxon>
        <taxon>Hexapoda</taxon>
        <taxon>Insecta</taxon>
        <taxon>Pterygota</taxon>
        <taxon>Neoptera</taxon>
        <taxon>Endopterygota</taxon>
        <taxon>Lepidoptera</taxon>
        <taxon>Glossata</taxon>
        <taxon>Ditrysia</taxon>
        <taxon>Noctuoidea</taxon>
        <taxon>Erebidae</taxon>
        <taxon>Arctiinae</taxon>
        <taxon>Arctia</taxon>
    </lineage>
</organism>
<dbReference type="EMBL" id="CADEBD010000300">
    <property type="protein sequence ID" value="CAB3236253.1"/>
    <property type="molecule type" value="Genomic_DNA"/>
</dbReference>
<dbReference type="Proteomes" id="UP000494256">
    <property type="component" value="Unassembled WGS sequence"/>
</dbReference>
<gene>
    <name evidence="2" type="ORF">APLA_LOCUS2221</name>
    <name evidence="3" type="ORF">APLA_LOCUS7339</name>
</gene>
<feature type="domain" description="FAST kinase leucine-rich" evidence="1">
    <location>
        <begin position="329"/>
        <end position="401"/>
    </location>
</feature>
<evidence type="ECO:0000313" key="5">
    <source>
        <dbReference type="Proteomes" id="UP000494256"/>
    </source>
</evidence>
<dbReference type="InterPro" id="IPR010622">
    <property type="entry name" value="FAST_Leu-rich"/>
</dbReference>
<dbReference type="OrthoDB" id="10064757at2759"/>
<dbReference type="AlphaFoldDB" id="A0A8S0YYN2"/>
<evidence type="ECO:0000313" key="3">
    <source>
        <dbReference type="EMBL" id="CAB3236253.1"/>
    </source>
</evidence>
<dbReference type="Pfam" id="PF06743">
    <property type="entry name" value="FAST_1"/>
    <property type="match status" value="1"/>
</dbReference>
<evidence type="ECO:0000259" key="1">
    <source>
        <dbReference type="Pfam" id="PF06743"/>
    </source>
</evidence>